<keyword evidence="1" id="KW-0472">Membrane</keyword>
<accession>A0ABU1N008</accession>
<organism evidence="2 3">
    <name type="scientific">Caulobacter rhizosphaerae</name>
    <dbReference type="NCBI Taxonomy" id="2010972"/>
    <lineage>
        <taxon>Bacteria</taxon>
        <taxon>Pseudomonadati</taxon>
        <taxon>Pseudomonadota</taxon>
        <taxon>Alphaproteobacteria</taxon>
        <taxon>Caulobacterales</taxon>
        <taxon>Caulobacteraceae</taxon>
        <taxon>Caulobacter</taxon>
    </lineage>
</organism>
<feature type="transmembrane region" description="Helical" evidence="1">
    <location>
        <begin position="15"/>
        <end position="34"/>
    </location>
</feature>
<protein>
    <submittedName>
        <fullName evidence="2">Uncharacterized protein</fullName>
    </submittedName>
</protein>
<reference evidence="2 3" key="1">
    <citation type="submission" date="2023-07" db="EMBL/GenBank/DDBJ databases">
        <title>Sorghum-associated microbial communities from plants grown in Nebraska, USA.</title>
        <authorList>
            <person name="Schachtman D."/>
        </authorList>
    </citation>
    <scope>NUCLEOTIDE SEQUENCE [LARGE SCALE GENOMIC DNA]</scope>
    <source>
        <strain evidence="2 3">DS2154</strain>
    </source>
</reference>
<comment type="caution">
    <text evidence="2">The sequence shown here is derived from an EMBL/GenBank/DDBJ whole genome shotgun (WGS) entry which is preliminary data.</text>
</comment>
<keyword evidence="1" id="KW-1133">Transmembrane helix</keyword>
<name>A0ABU1N008_9CAUL</name>
<proteinExistence type="predicted"/>
<keyword evidence="1" id="KW-0812">Transmembrane</keyword>
<sequence length="36" mass="3744">MTNTFFAFETVLDRMAVGFFLAAAVGVAGALIGMGF</sequence>
<keyword evidence="3" id="KW-1185">Reference proteome</keyword>
<evidence type="ECO:0000313" key="2">
    <source>
        <dbReference type="EMBL" id="MDR6531754.1"/>
    </source>
</evidence>
<evidence type="ECO:0000313" key="3">
    <source>
        <dbReference type="Proteomes" id="UP001262754"/>
    </source>
</evidence>
<dbReference type="Proteomes" id="UP001262754">
    <property type="component" value="Unassembled WGS sequence"/>
</dbReference>
<dbReference type="EMBL" id="JAVDRL010000006">
    <property type="protein sequence ID" value="MDR6531754.1"/>
    <property type="molecule type" value="Genomic_DNA"/>
</dbReference>
<gene>
    <name evidence="2" type="ORF">J2800_002501</name>
</gene>
<evidence type="ECO:0000256" key="1">
    <source>
        <dbReference type="SAM" id="Phobius"/>
    </source>
</evidence>